<keyword evidence="1" id="KW-0472">Membrane</keyword>
<dbReference type="AlphaFoldDB" id="A0AA36GDQ3"/>
<feature type="transmembrane region" description="Helical" evidence="1">
    <location>
        <begin position="222"/>
        <end position="242"/>
    </location>
</feature>
<evidence type="ECO:0000313" key="3">
    <source>
        <dbReference type="Proteomes" id="UP001177023"/>
    </source>
</evidence>
<feature type="non-terminal residue" evidence="2">
    <location>
        <position position="1"/>
    </location>
</feature>
<dbReference type="PANTHER" id="PTHR21523:SF5">
    <property type="entry name" value="MLT-TEN (MLT-10) RELATED"/>
    <property type="match status" value="1"/>
</dbReference>
<dbReference type="InterPro" id="IPR006954">
    <property type="entry name" value="Mlt-10-like"/>
</dbReference>
<accession>A0AA36GDQ3</accession>
<dbReference type="EMBL" id="CATQJA010002709">
    <property type="protein sequence ID" value="CAJ0587255.1"/>
    <property type="molecule type" value="Genomic_DNA"/>
</dbReference>
<protein>
    <submittedName>
        <fullName evidence="2">Uncharacterized protein</fullName>
    </submittedName>
</protein>
<keyword evidence="3" id="KW-1185">Reference proteome</keyword>
<gene>
    <name evidence="2" type="ORF">MSPICULIGERA_LOCUS25232</name>
</gene>
<reference evidence="2" key="1">
    <citation type="submission" date="2023-06" db="EMBL/GenBank/DDBJ databases">
        <authorList>
            <person name="Delattre M."/>
        </authorList>
    </citation>
    <scope>NUCLEOTIDE SEQUENCE</scope>
    <source>
        <strain evidence="2">AF72</strain>
    </source>
</reference>
<comment type="caution">
    <text evidence="2">The sequence shown here is derived from an EMBL/GenBank/DDBJ whole genome shotgun (WGS) entry which is preliminary data.</text>
</comment>
<sequence>MDADTQQLLDMIIELSGVGEAVDVIARQKFETIEKQDEMKGPNGQSLTWKKENVTEELGKEEAHKVDVMEQLQRMYTPRQLEEMRHSGYTAMTPRQLDYVYGTKSPYSNSEALDNLKRTNLTRENVDLAIHDIIRNVAQGDVKFRADPHNKHAELDKFDKSRKKDIVLSPIAFLPVINNPALVSQPLILSPVIFSYLLGSPAIFGAIVLSPWLFVILNPFGFVPIILTPLALTPVILSPGIFNPFVLSPLVLCPFIVSPQAFTPLILSPFALTPNAPFH</sequence>
<dbReference type="PANTHER" id="PTHR21523">
    <property type="match status" value="1"/>
</dbReference>
<feature type="transmembrane region" description="Helical" evidence="1">
    <location>
        <begin position="193"/>
        <end position="215"/>
    </location>
</feature>
<proteinExistence type="predicted"/>
<dbReference type="Pfam" id="PF04870">
    <property type="entry name" value="Moulting_cycle"/>
    <property type="match status" value="1"/>
</dbReference>
<name>A0AA36GDQ3_9BILA</name>
<organism evidence="2 3">
    <name type="scientific">Mesorhabditis spiculigera</name>
    <dbReference type="NCBI Taxonomy" id="96644"/>
    <lineage>
        <taxon>Eukaryota</taxon>
        <taxon>Metazoa</taxon>
        <taxon>Ecdysozoa</taxon>
        <taxon>Nematoda</taxon>
        <taxon>Chromadorea</taxon>
        <taxon>Rhabditida</taxon>
        <taxon>Rhabditina</taxon>
        <taxon>Rhabditomorpha</taxon>
        <taxon>Rhabditoidea</taxon>
        <taxon>Rhabditidae</taxon>
        <taxon>Mesorhabditinae</taxon>
        <taxon>Mesorhabditis</taxon>
    </lineage>
</organism>
<feature type="transmembrane region" description="Helical" evidence="1">
    <location>
        <begin position="166"/>
        <end position="187"/>
    </location>
</feature>
<evidence type="ECO:0000256" key="1">
    <source>
        <dbReference type="SAM" id="Phobius"/>
    </source>
</evidence>
<keyword evidence="1" id="KW-1133">Transmembrane helix</keyword>
<evidence type="ECO:0000313" key="2">
    <source>
        <dbReference type="EMBL" id="CAJ0587255.1"/>
    </source>
</evidence>
<dbReference type="Proteomes" id="UP001177023">
    <property type="component" value="Unassembled WGS sequence"/>
</dbReference>
<keyword evidence="1" id="KW-0812">Transmembrane</keyword>